<feature type="transmembrane region" description="Helical" evidence="1">
    <location>
        <begin position="158"/>
        <end position="178"/>
    </location>
</feature>
<sequence length="183" mass="19085">MTSDARPTGLVTGCLVAISFGTVFILVNSGGLSSPWPLIIRLAGVIAAVALLVALFRTVRTAAAPGTVPDVRGFTDRRYWLVVAVEVIALFGGLYVINGVLELNEVSVAWVATVVGVHFFALAWAWRMPMYHWLGAVMTVLGLAGFAAWALTESAATVGLIAGVGSGVALFGMVVAALRQARG</sequence>
<dbReference type="EMBL" id="QLMJ01000008">
    <property type="protein sequence ID" value="RAK36726.1"/>
    <property type="molecule type" value="Genomic_DNA"/>
</dbReference>
<keyword evidence="3" id="KW-1185">Reference proteome</keyword>
<dbReference type="RefSeq" id="WP_111650516.1">
    <property type="nucleotide sequence ID" value="NZ_QLMJ01000008.1"/>
</dbReference>
<organism evidence="2 3">
    <name type="scientific">Actinoplanes lutulentus</name>
    <dbReference type="NCBI Taxonomy" id="1287878"/>
    <lineage>
        <taxon>Bacteria</taxon>
        <taxon>Bacillati</taxon>
        <taxon>Actinomycetota</taxon>
        <taxon>Actinomycetes</taxon>
        <taxon>Micromonosporales</taxon>
        <taxon>Micromonosporaceae</taxon>
        <taxon>Actinoplanes</taxon>
    </lineage>
</organism>
<dbReference type="Proteomes" id="UP000249341">
    <property type="component" value="Unassembled WGS sequence"/>
</dbReference>
<feature type="transmembrane region" description="Helical" evidence="1">
    <location>
        <begin position="39"/>
        <end position="59"/>
    </location>
</feature>
<gene>
    <name evidence="2" type="ORF">B0I29_108316</name>
</gene>
<evidence type="ECO:0000313" key="2">
    <source>
        <dbReference type="EMBL" id="RAK36726.1"/>
    </source>
</evidence>
<proteinExistence type="predicted"/>
<feature type="transmembrane region" description="Helical" evidence="1">
    <location>
        <begin position="79"/>
        <end position="101"/>
    </location>
</feature>
<feature type="transmembrane region" description="Helical" evidence="1">
    <location>
        <begin position="133"/>
        <end position="152"/>
    </location>
</feature>
<feature type="transmembrane region" description="Helical" evidence="1">
    <location>
        <begin position="7"/>
        <end position="27"/>
    </location>
</feature>
<keyword evidence="1" id="KW-0472">Membrane</keyword>
<comment type="caution">
    <text evidence="2">The sequence shown here is derived from an EMBL/GenBank/DDBJ whole genome shotgun (WGS) entry which is preliminary data.</text>
</comment>
<keyword evidence="1" id="KW-0812">Transmembrane</keyword>
<evidence type="ECO:0000256" key="1">
    <source>
        <dbReference type="SAM" id="Phobius"/>
    </source>
</evidence>
<dbReference type="AlphaFoldDB" id="A0A327ZDB8"/>
<dbReference type="OrthoDB" id="4955088at2"/>
<reference evidence="2 3" key="1">
    <citation type="submission" date="2018-06" db="EMBL/GenBank/DDBJ databases">
        <title>Genomic Encyclopedia of Type Strains, Phase III (KMG-III): the genomes of soil and plant-associated and newly described type strains.</title>
        <authorList>
            <person name="Whitman W."/>
        </authorList>
    </citation>
    <scope>NUCLEOTIDE SEQUENCE [LARGE SCALE GENOMIC DNA]</scope>
    <source>
        <strain evidence="2 3">CGMCC 4.7090</strain>
    </source>
</reference>
<accession>A0A327ZDB8</accession>
<protein>
    <submittedName>
        <fullName evidence="2">Uncharacterized protein</fullName>
    </submittedName>
</protein>
<feature type="transmembrane region" description="Helical" evidence="1">
    <location>
        <begin position="107"/>
        <end position="126"/>
    </location>
</feature>
<keyword evidence="1" id="KW-1133">Transmembrane helix</keyword>
<evidence type="ECO:0000313" key="3">
    <source>
        <dbReference type="Proteomes" id="UP000249341"/>
    </source>
</evidence>
<name>A0A327ZDB8_9ACTN</name>